<dbReference type="PROSITE" id="PS50143">
    <property type="entry name" value="BIR_REPEAT_2"/>
    <property type="match status" value="3"/>
</dbReference>
<dbReference type="PANTHER" id="PTHR10044:SF139">
    <property type="entry name" value="DEATH-ASSOCIATED INHIBITOR OF APOPTOSIS 2"/>
    <property type="match status" value="1"/>
</dbReference>
<feature type="region of interest" description="Disordered" evidence="1">
    <location>
        <begin position="557"/>
        <end position="581"/>
    </location>
</feature>
<gene>
    <name evidence="2" type="ORF">MGAL_10B014964</name>
</gene>
<dbReference type="InterPro" id="IPR050784">
    <property type="entry name" value="IAP"/>
</dbReference>
<dbReference type="CDD" id="cd00022">
    <property type="entry name" value="BIR"/>
    <property type="match status" value="3"/>
</dbReference>
<dbReference type="OrthoDB" id="6084940at2759"/>
<comment type="caution">
    <text evidence="2">The sequence shown here is derived from an EMBL/GenBank/DDBJ whole genome shotgun (WGS) entry which is preliminary data.</text>
</comment>
<dbReference type="InterPro" id="IPR013083">
    <property type="entry name" value="Znf_RING/FYVE/PHD"/>
</dbReference>
<evidence type="ECO:0000313" key="3">
    <source>
        <dbReference type="Proteomes" id="UP000596742"/>
    </source>
</evidence>
<dbReference type="PANTHER" id="PTHR10044">
    <property type="entry name" value="INHIBITOR OF APOPTOSIS"/>
    <property type="match status" value="1"/>
</dbReference>
<name>A0A8B6G395_MYTGA</name>
<sequence length="666" mass="76176">MAEYGYRPLNNIYESESARQNTFIFYNWPKTAPIWPILLARAGFYYEGKDLDVTCFSCGLNTTVKDWTRNVHPHQMHFKLNPDCEFIRYLIKPEGGPKTFNDQEKWQKELQKEPTEDSNEVCRGDNSISVKDEGISIPKENLESKPNLSSDILTSNDQSCLNNPPSTIQQSVCSEDSGFQTNRTATSNLSVIPQSSIAVDSGPAGTNSNYSLLISGGTPFSYQTYLDSGNTYLSGVQGGRTFTSGNQGNAFLHGSSSALSSPLAVVSQSSFTNADVQSAISSPESYNYKHPEMETVSDRIDTFLTWPHKDIQEPRIVATAGFYYTMDHDIVRCFCCDLGLSEWDENDSPWTEHARHSPNCWYLKRVKGQNFIDDIQKDWKKIYNPKFPNLIDEGDRIKTFSNWRNVIVRPTSIDIAKAGFFYTGRGDECRCHYCDGGLQHWESGDNPWEQHAYYFPFCKFVIKMKGREFISQIRERFVASSPNVDALMRESEEAEAAQTRDDIRERKIKDILNKQEFKDIVNFGYNKKVIRRAAEEVFKDRADFKFTPEHVLNKILDMQDRGEDFPTDDDEEEEEENEETKKSLLTAAEFMEALEKEEPVGDAEKVIKENKKLKDSLMCLKCGKEQICMLFTPCGHRLVCESCAKSIHHCLKCNKKIKKKYKTYLA</sequence>
<dbReference type="Pfam" id="PF13920">
    <property type="entry name" value="zf-C3HC4_3"/>
    <property type="match status" value="1"/>
</dbReference>
<dbReference type="Proteomes" id="UP000596742">
    <property type="component" value="Unassembled WGS sequence"/>
</dbReference>
<dbReference type="SUPFAM" id="SSF57924">
    <property type="entry name" value="Inhibitor of apoptosis (IAP) repeat"/>
    <property type="match status" value="3"/>
</dbReference>
<dbReference type="SMART" id="SM00238">
    <property type="entry name" value="BIR"/>
    <property type="match status" value="3"/>
</dbReference>
<dbReference type="Gene3D" id="1.10.1170.10">
    <property type="entry name" value="Inhibitor Of Apoptosis Protein (2mihbC-IAP-1), Chain A"/>
    <property type="match status" value="3"/>
</dbReference>
<dbReference type="Gene3D" id="3.30.40.10">
    <property type="entry name" value="Zinc/RING finger domain, C3HC4 (zinc finger)"/>
    <property type="match status" value="1"/>
</dbReference>
<dbReference type="Pfam" id="PF00653">
    <property type="entry name" value="BIR"/>
    <property type="match status" value="3"/>
</dbReference>
<dbReference type="GO" id="GO:0005737">
    <property type="term" value="C:cytoplasm"/>
    <property type="evidence" value="ECO:0007669"/>
    <property type="project" value="TreeGrafter"/>
</dbReference>
<feature type="compositionally biased region" description="Acidic residues" evidence="1">
    <location>
        <begin position="565"/>
        <end position="578"/>
    </location>
</feature>
<organism evidence="2 3">
    <name type="scientific">Mytilus galloprovincialis</name>
    <name type="common">Mediterranean mussel</name>
    <dbReference type="NCBI Taxonomy" id="29158"/>
    <lineage>
        <taxon>Eukaryota</taxon>
        <taxon>Metazoa</taxon>
        <taxon>Spiralia</taxon>
        <taxon>Lophotrochozoa</taxon>
        <taxon>Mollusca</taxon>
        <taxon>Bivalvia</taxon>
        <taxon>Autobranchia</taxon>
        <taxon>Pteriomorphia</taxon>
        <taxon>Mytilida</taxon>
        <taxon>Mytiloidea</taxon>
        <taxon>Mytilidae</taxon>
        <taxon>Mytilinae</taxon>
        <taxon>Mytilus</taxon>
    </lineage>
</organism>
<dbReference type="GO" id="GO:0005634">
    <property type="term" value="C:nucleus"/>
    <property type="evidence" value="ECO:0007669"/>
    <property type="project" value="TreeGrafter"/>
</dbReference>
<proteinExistence type="predicted"/>
<dbReference type="PROSITE" id="PS01282">
    <property type="entry name" value="BIR_REPEAT_1"/>
    <property type="match status" value="2"/>
</dbReference>
<dbReference type="AlphaFoldDB" id="A0A8B6G395"/>
<evidence type="ECO:0000313" key="2">
    <source>
        <dbReference type="EMBL" id="VDI58030.1"/>
    </source>
</evidence>
<dbReference type="EMBL" id="UYJE01007805">
    <property type="protein sequence ID" value="VDI58030.1"/>
    <property type="molecule type" value="Genomic_DNA"/>
</dbReference>
<reference evidence="2" key="1">
    <citation type="submission" date="2018-11" db="EMBL/GenBank/DDBJ databases">
        <authorList>
            <person name="Alioto T."/>
            <person name="Alioto T."/>
        </authorList>
    </citation>
    <scope>NUCLEOTIDE SEQUENCE</scope>
</reference>
<protein>
    <submittedName>
        <fullName evidence="2">Uncharacterized protein</fullName>
    </submittedName>
</protein>
<keyword evidence="3" id="KW-1185">Reference proteome</keyword>
<dbReference type="InterPro" id="IPR001370">
    <property type="entry name" value="BIR_rpt"/>
</dbReference>
<accession>A0A8B6G395</accession>
<evidence type="ECO:0000256" key="1">
    <source>
        <dbReference type="SAM" id="MobiDB-lite"/>
    </source>
</evidence>